<reference evidence="1" key="1">
    <citation type="submission" date="2018-05" db="EMBL/GenBank/DDBJ databases">
        <authorList>
            <person name="Lanie J.A."/>
            <person name="Ng W.-L."/>
            <person name="Kazmierczak K.M."/>
            <person name="Andrzejewski T.M."/>
            <person name="Davidsen T.M."/>
            <person name="Wayne K.J."/>
            <person name="Tettelin H."/>
            <person name="Glass J.I."/>
            <person name="Rusch D."/>
            <person name="Podicherti R."/>
            <person name="Tsui H.-C.T."/>
            <person name="Winkler M.E."/>
        </authorList>
    </citation>
    <scope>NUCLEOTIDE SEQUENCE</scope>
</reference>
<evidence type="ECO:0008006" key="2">
    <source>
        <dbReference type="Google" id="ProtNLM"/>
    </source>
</evidence>
<gene>
    <name evidence="1" type="ORF">METZ01_LOCUS103144</name>
</gene>
<dbReference type="InterPro" id="IPR015421">
    <property type="entry name" value="PyrdxlP-dep_Trfase_major"/>
</dbReference>
<sequence length="39" mass="4330">WGLIQKVLNKHDVLLIADEVVCGFGRSVVAANYRCDIVD</sequence>
<accession>A0A381WCN3</accession>
<protein>
    <recommendedName>
        <fullName evidence="2">Aminotransferase class III-fold pyridoxal phosphate-dependent enzyme</fullName>
    </recommendedName>
</protein>
<dbReference type="Gene3D" id="3.40.640.10">
    <property type="entry name" value="Type I PLP-dependent aspartate aminotransferase-like (Major domain)"/>
    <property type="match status" value="1"/>
</dbReference>
<proteinExistence type="predicted"/>
<dbReference type="EMBL" id="UINC01011389">
    <property type="protein sequence ID" value="SVA50290.1"/>
    <property type="molecule type" value="Genomic_DNA"/>
</dbReference>
<dbReference type="InterPro" id="IPR015424">
    <property type="entry name" value="PyrdxlP-dep_Trfase"/>
</dbReference>
<evidence type="ECO:0000313" key="1">
    <source>
        <dbReference type="EMBL" id="SVA50290.1"/>
    </source>
</evidence>
<dbReference type="SUPFAM" id="SSF53383">
    <property type="entry name" value="PLP-dependent transferases"/>
    <property type="match status" value="1"/>
</dbReference>
<dbReference type="AlphaFoldDB" id="A0A381WCN3"/>
<name>A0A381WCN3_9ZZZZ</name>
<organism evidence="1">
    <name type="scientific">marine metagenome</name>
    <dbReference type="NCBI Taxonomy" id="408172"/>
    <lineage>
        <taxon>unclassified sequences</taxon>
        <taxon>metagenomes</taxon>
        <taxon>ecological metagenomes</taxon>
    </lineage>
</organism>
<feature type="non-terminal residue" evidence="1">
    <location>
        <position position="1"/>
    </location>
</feature>